<dbReference type="PANTHER" id="PTHR34193:SF1">
    <property type="entry name" value="EXPRESSED PROTEIN"/>
    <property type="match status" value="1"/>
</dbReference>
<gene>
    <name evidence="2" type="ORF">SAY86_031227</name>
</gene>
<name>A0AAN7LTP5_TRANT</name>
<organism evidence="2 3">
    <name type="scientific">Trapa natans</name>
    <name type="common">Water chestnut</name>
    <dbReference type="NCBI Taxonomy" id="22666"/>
    <lineage>
        <taxon>Eukaryota</taxon>
        <taxon>Viridiplantae</taxon>
        <taxon>Streptophyta</taxon>
        <taxon>Embryophyta</taxon>
        <taxon>Tracheophyta</taxon>
        <taxon>Spermatophyta</taxon>
        <taxon>Magnoliopsida</taxon>
        <taxon>eudicotyledons</taxon>
        <taxon>Gunneridae</taxon>
        <taxon>Pentapetalae</taxon>
        <taxon>rosids</taxon>
        <taxon>malvids</taxon>
        <taxon>Myrtales</taxon>
        <taxon>Lythraceae</taxon>
        <taxon>Trapa</taxon>
    </lineage>
</organism>
<dbReference type="AlphaFoldDB" id="A0AAN7LTP5"/>
<reference evidence="2 3" key="1">
    <citation type="journal article" date="2023" name="Hortic Res">
        <title>Pangenome of water caltrop reveals structural variations and asymmetric subgenome divergence after allopolyploidization.</title>
        <authorList>
            <person name="Zhang X."/>
            <person name="Chen Y."/>
            <person name="Wang L."/>
            <person name="Yuan Y."/>
            <person name="Fang M."/>
            <person name="Shi L."/>
            <person name="Lu R."/>
            <person name="Comes H.P."/>
            <person name="Ma Y."/>
            <person name="Chen Y."/>
            <person name="Huang G."/>
            <person name="Zhou Y."/>
            <person name="Zheng Z."/>
            <person name="Qiu Y."/>
        </authorList>
    </citation>
    <scope>NUCLEOTIDE SEQUENCE [LARGE SCALE GENOMIC DNA]</scope>
    <source>
        <strain evidence="2">F231</strain>
    </source>
</reference>
<feature type="region of interest" description="Disordered" evidence="1">
    <location>
        <begin position="158"/>
        <end position="191"/>
    </location>
</feature>
<dbReference type="EMBL" id="JAXQNO010000009">
    <property type="protein sequence ID" value="KAK4790814.1"/>
    <property type="molecule type" value="Genomic_DNA"/>
</dbReference>
<dbReference type="Proteomes" id="UP001346149">
    <property type="component" value="Unassembled WGS sequence"/>
</dbReference>
<protein>
    <submittedName>
        <fullName evidence="2">Uncharacterized protein</fullName>
    </submittedName>
</protein>
<sequence>MDLGPRARETAQNYTAYMTGMSCELRWSDEDPAALVRPPRKSTSPLARSLSPASRTRSILQGQKELMEMVKEMPETYYELSLADLVEKPAPEGQVEGWSGERRDGECPGDGKANLDRSESRKMVQNGSQSHKTRQMAITKSVEDGLLRNLIFPGSSLASKRRQNSSRSLTVSHTSKVSPRPSFSDDPAKGLDRWKRFSASNKVKHGILEVDLAGGSSNKNSTKNCKNRRDVASKQNFGCCLFSTKKKGTLRV</sequence>
<feature type="compositionally biased region" description="Polar residues" evidence="1">
    <location>
        <begin position="165"/>
        <end position="177"/>
    </location>
</feature>
<feature type="region of interest" description="Disordered" evidence="1">
    <location>
        <begin position="92"/>
        <end position="135"/>
    </location>
</feature>
<keyword evidence="3" id="KW-1185">Reference proteome</keyword>
<accession>A0AAN7LTP5</accession>
<feature type="compositionally biased region" description="Polar residues" evidence="1">
    <location>
        <begin position="41"/>
        <end position="57"/>
    </location>
</feature>
<evidence type="ECO:0000256" key="1">
    <source>
        <dbReference type="SAM" id="MobiDB-lite"/>
    </source>
</evidence>
<feature type="compositionally biased region" description="Basic and acidic residues" evidence="1">
    <location>
        <begin position="113"/>
        <end position="122"/>
    </location>
</feature>
<proteinExistence type="predicted"/>
<feature type="region of interest" description="Disordered" evidence="1">
    <location>
        <begin position="34"/>
        <end position="57"/>
    </location>
</feature>
<dbReference type="PROSITE" id="PS51257">
    <property type="entry name" value="PROKAR_LIPOPROTEIN"/>
    <property type="match status" value="1"/>
</dbReference>
<comment type="caution">
    <text evidence="2">The sequence shown here is derived from an EMBL/GenBank/DDBJ whole genome shotgun (WGS) entry which is preliminary data.</text>
</comment>
<dbReference type="PANTHER" id="PTHR34193">
    <property type="entry name" value="OS11G0199801 PROTEIN"/>
    <property type="match status" value="1"/>
</dbReference>
<evidence type="ECO:0000313" key="3">
    <source>
        <dbReference type="Proteomes" id="UP001346149"/>
    </source>
</evidence>
<evidence type="ECO:0000313" key="2">
    <source>
        <dbReference type="EMBL" id="KAK4790814.1"/>
    </source>
</evidence>